<keyword evidence="3" id="KW-1185">Reference proteome</keyword>
<dbReference type="Gene3D" id="3.30.160.660">
    <property type="match status" value="1"/>
</dbReference>
<dbReference type="InterPro" id="IPR041080">
    <property type="entry name" value="YcaO_C"/>
</dbReference>
<dbReference type="Pfam" id="PF18381">
    <property type="entry name" value="YcaO_C"/>
    <property type="match status" value="1"/>
</dbReference>
<feature type="domain" description="YcaO" evidence="1">
    <location>
        <begin position="59"/>
        <end position="425"/>
    </location>
</feature>
<dbReference type="Pfam" id="PF02624">
    <property type="entry name" value="YcaO"/>
    <property type="match status" value="1"/>
</dbReference>
<comment type="caution">
    <text evidence="2">The sequence shown here is derived from an EMBL/GenBank/DDBJ whole genome shotgun (WGS) entry which is preliminary data.</text>
</comment>
<dbReference type="Gene3D" id="3.30.1330.230">
    <property type="match status" value="1"/>
</dbReference>
<proteinExistence type="predicted"/>
<dbReference type="RefSeq" id="WP_067419844.1">
    <property type="nucleotide sequence ID" value="NZ_LNTY01000059.1"/>
</dbReference>
<organism evidence="2 3">
    <name type="scientific">Enterovibrio coralii</name>
    <dbReference type="NCBI Taxonomy" id="294935"/>
    <lineage>
        <taxon>Bacteria</taxon>
        <taxon>Pseudomonadati</taxon>
        <taxon>Pseudomonadota</taxon>
        <taxon>Gammaproteobacteria</taxon>
        <taxon>Vibrionales</taxon>
        <taxon>Vibrionaceae</taxon>
        <taxon>Enterovibrio</taxon>
    </lineage>
</organism>
<name>A0A135I383_9GAMM</name>
<dbReference type="PANTHER" id="PTHR37809">
    <property type="entry name" value="RIBOSOMAL PROTEIN S12 METHYLTHIOTRANSFERASE ACCESSORY FACTOR YCAO"/>
    <property type="match status" value="1"/>
</dbReference>
<dbReference type="EMBL" id="LNTY01000059">
    <property type="protein sequence ID" value="KXF79900.1"/>
    <property type="molecule type" value="Genomic_DNA"/>
</dbReference>
<dbReference type="PROSITE" id="PS51664">
    <property type="entry name" value="YCAO"/>
    <property type="match status" value="1"/>
</dbReference>
<protein>
    <submittedName>
        <fullName evidence="2">Ribosomal protein S12 methylthiotransferase accessory factor YcaO</fullName>
    </submittedName>
</protein>
<dbReference type="Proteomes" id="UP000070529">
    <property type="component" value="Unassembled WGS sequence"/>
</dbReference>
<accession>A0A135I383</accession>
<sequence>MKTYIPGKDAALEESINAFEAKLKAAGFNVEPVSWLNPVPNVWSVHIRDVDAPMNFTNGKGASKKAALASALGEYFERLSCNYFYADFYLGQEIGESEFVHYPNEKWFPLTDDDTLPDALLDDAMRAFYDPEEMLNASDLIDLQSGNEERGICALPFARQKDQQTVYVPMNIIGNLYVSNGMSAGNTKTEARSQGLSEVFERAIKNRIIAERISMPEIPDEVIARYPSIKASIDALVEEGFPIVVYDASMGGQYPVVCVTLFNPNNGTCFTSWGAHPRFQVALERTVTELLQGRSLKDLDVFEAPSFHDEDVADHHNLETHFIDSSGTVSWDMFKDTPDYAFTEWNFDGTSEEEVEWLLGKLHAEDADAYIADYDHLGVNCCRIIVPGWSEIYPPEEVQLCNNNRGTDLRDAMGMLLATDYADEEIESLFDVLEMSDFDDSYMVCELMGVAPDAGSAWKSLTIGELKCLLALAMGDLESAQEFAAWSLEYNATIYSKDRLNFMRCLIASLELAQDENRDPAEYRRAFGFNYGDAITEAVWNSISGDIRFYGLDAPEGDLTAFGAHTKLLGSYHKLQAAKAKAAN</sequence>
<dbReference type="NCBIfam" id="TIGR00702">
    <property type="entry name" value="YcaO-type kinase domain"/>
    <property type="match status" value="1"/>
</dbReference>
<evidence type="ECO:0000313" key="2">
    <source>
        <dbReference type="EMBL" id="KXF79900.1"/>
    </source>
</evidence>
<keyword evidence="2" id="KW-0689">Ribosomal protein</keyword>
<dbReference type="GO" id="GO:0005840">
    <property type="term" value="C:ribosome"/>
    <property type="evidence" value="ECO:0007669"/>
    <property type="project" value="UniProtKB-KW"/>
</dbReference>
<dbReference type="STRING" id="294935.ATN88_11600"/>
<keyword evidence="2" id="KW-0808">Transferase</keyword>
<evidence type="ECO:0000259" key="1">
    <source>
        <dbReference type="PROSITE" id="PS51664"/>
    </source>
</evidence>
<gene>
    <name evidence="2" type="ORF">ATN88_11600</name>
</gene>
<keyword evidence="2" id="KW-0687">Ribonucleoprotein</keyword>
<evidence type="ECO:0000313" key="3">
    <source>
        <dbReference type="Proteomes" id="UP000070529"/>
    </source>
</evidence>
<dbReference type="AlphaFoldDB" id="A0A135I383"/>
<dbReference type="OrthoDB" id="9761274at2"/>
<dbReference type="InterPro" id="IPR003776">
    <property type="entry name" value="YcaO-like_dom"/>
</dbReference>
<dbReference type="PANTHER" id="PTHR37809:SF1">
    <property type="entry name" value="RIBOSOMAL PROTEIN S12 METHYLTHIOTRANSFERASE ACCESSORY FACTOR YCAO"/>
    <property type="match status" value="1"/>
</dbReference>
<reference evidence="2 3" key="1">
    <citation type="submission" date="2015-11" db="EMBL/GenBank/DDBJ databases">
        <title>Genomic Taxonomy of the Vibrionaceae.</title>
        <authorList>
            <person name="Gomez-Gil B."/>
            <person name="Enciso-Ibarra J."/>
        </authorList>
    </citation>
    <scope>NUCLEOTIDE SEQUENCE [LARGE SCALE GENOMIC DNA]</scope>
    <source>
        <strain evidence="2 3">CAIM 912</strain>
    </source>
</reference>
<dbReference type="NCBIfam" id="NF040716">
    <property type="entry name" value="YcaO_for_S12"/>
    <property type="match status" value="1"/>
</dbReference>
<dbReference type="GO" id="GO:0016740">
    <property type="term" value="F:transferase activity"/>
    <property type="evidence" value="ECO:0007669"/>
    <property type="project" value="UniProtKB-KW"/>
</dbReference>